<keyword evidence="5 7" id="KW-0472">Membrane</keyword>
<evidence type="ECO:0000313" key="10">
    <source>
        <dbReference type="Proteomes" id="UP001422759"/>
    </source>
</evidence>
<gene>
    <name evidence="9" type="ORF">GCM10009760_52430</name>
</gene>
<feature type="compositionally biased region" description="Low complexity" evidence="6">
    <location>
        <begin position="19"/>
        <end position="30"/>
    </location>
</feature>
<keyword evidence="3 7" id="KW-0812">Transmembrane</keyword>
<sequence length="226" mass="24297">MSTNEPYGQGQSDGPQQNPYGQAPQGSYGQPGYGPPPPQSPYDQPFQQQPPHQQQPPYGQQPPYAPPQQPLPPWLAPASPYGGPPAPGSRVLASPGDRFLARLIDTAVLLIPLIVVGSVVMAVNPFLYYVVVAVLILGYEAGMTITQNGQTIGKKAMKIRVVALGNGGRPTDAEYWTRAAVFAGPQALYLVGSLFSLVDVLWQLWDKPLQQCLHDKAGKTVVVKES</sequence>
<dbReference type="SUPFAM" id="SSF81995">
    <property type="entry name" value="beta-sandwich domain of Sec23/24"/>
    <property type="match status" value="1"/>
</dbReference>
<feature type="region of interest" description="Disordered" evidence="6">
    <location>
        <begin position="1"/>
        <end position="89"/>
    </location>
</feature>
<dbReference type="PANTHER" id="PTHR36115">
    <property type="entry name" value="PROLINE-RICH ANTIGEN HOMOLOG-RELATED"/>
    <property type="match status" value="1"/>
</dbReference>
<comment type="caution">
    <text evidence="9">The sequence shown here is derived from an EMBL/GenBank/DDBJ whole genome shotgun (WGS) entry which is preliminary data.</text>
</comment>
<feature type="compositionally biased region" description="Low complexity" evidence="6">
    <location>
        <begin position="41"/>
        <end position="58"/>
    </location>
</feature>
<evidence type="ECO:0000256" key="7">
    <source>
        <dbReference type="SAM" id="Phobius"/>
    </source>
</evidence>
<proteinExistence type="predicted"/>
<feature type="compositionally biased region" description="Pro residues" evidence="6">
    <location>
        <begin position="59"/>
        <end position="75"/>
    </location>
</feature>
<evidence type="ECO:0000256" key="2">
    <source>
        <dbReference type="ARBA" id="ARBA00022475"/>
    </source>
</evidence>
<evidence type="ECO:0000313" key="9">
    <source>
        <dbReference type="EMBL" id="GAA2153995.1"/>
    </source>
</evidence>
<name>A0ABP5LZB6_9ACTN</name>
<keyword evidence="2" id="KW-1003">Cell membrane</keyword>
<keyword evidence="4 7" id="KW-1133">Transmembrane helix</keyword>
<dbReference type="RefSeq" id="WP_344468432.1">
    <property type="nucleotide sequence ID" value="NZ_BAAANT010000040.1"/>
</dbReference>
<evidence type="ECO:0000256" key="1">
    <source>
        <dbReference type="ARBA" id="ARBA00004651"/>
    </source>
</evidence>
<reference evidence="10" key="1">
    <citation type="journal article" date="2019" name="Int. J. Syst. Evol. Microbiol.">
        <title>The Global Catalogue of Microorganisms (GCM) 10K type strain sequencing project: providing services to taxonomists for standard genome sequencing and annotation.</title>
        <authorList>
            <consortium name="The Broad Institute Genomics Platform"/>
            <consortium name="The Broad Institute Genome Sequencing Center for Infectious Disease"/>
            <person name="Wu L."/>
            <person name="Ma J."/>
        </authorList>
    </citation>
    <scope>NUCLEOTIDE SEQUENCE [LARGE SCALE GENOMIC DNA]</scope>
    <source>
        <strain evidence="10">JCM 14560</strain>
    </source>
</reference>
<evidence type="ECO:0000256" key="6">
    <source>
        <dbReference type="SAM" id="MobiDB-lite"/>
    </source>
</evidence>
<keyword evidence="10" id="KW-1185">Reference proteome</keyword>
<evidence type="ECO:0000256" key="5">
    <source>
        <dbReference type="ARBA" id="ARBA00023136"/>
    </source>
</evidence>
<feature type="transmembrane region" description="Helical" evidence="7">
    <location>
        <begin position="126"/>
        <end position="145"/>
    </location>
</feature>
<evidence type="ECO:0000256" key="4">
    <source>
        <dbReference type="ARBA" id="ARBA00022989"/>
    </source>
</evidence>
<dbReference type="Pfam" id="PF06271">
    <property type="entry name" value="RDD"/>
    <property type="match status" value="1"/>
</dbReference>
<dbReference type="InterPro" id="IPR010432">
    <property type="entry name" value="RDD"/>
</dbReference>
<evidence type="ECO:0000259" key="8">
    <source>
        <dbReference type="Pfam" id="PF06271"/>
    </source>
</evidence>
<evidence type="ECO:0000256" key="3">
    <source>
        <dbReference type="ARBA" id="ARBA00022692"/>
    </source>
</evidence>
<dbReference type="EMBL" id="BAAANT010000040">
    <property type="protein sequence ID" value="GAA2153995.1"/>
    <property type="molecule type" value="Genomic_DNA"/>
</dbReference>
<protein>
    <recommendedName>
        <fullName evidence="8">RDD domain-containing protein</fullName>
    </recommendedName>
</protein>
<dbReference type="InterPro" id="IPR051791">
    <property type="entry name" value="Pra-immunoreactive"/>
</dbReference>
<dbReference type="Proteomes" id="UP001422759">
    <property type="component" value="Unassembled WGS sequence"/>
</dbReference>
<comment type="subcellular location">
    <subcellularLocation>
        <location evidence="1">Cell membrane</location>
        <topology evidence="1">Multi-pass membrane protein</topology>
    </subcellularLocation>
</comment>
<accession>A0ABP5LZB6</accession>
<feature type="domain" description="RDD" evidence="8">
    <location>
        <begin position="92"/>
        <end position="218"/>
    </location>
</feature>
<dbReference type="PANTHER" id="PTHR36115:SF4">
    <property type="entry name" value="MEMBRANE PROTEIN"/>
    <property type="match status" value="1"/>
</dbReference>
<feature type="transmembrane region" description="Helical" evidence="7">
    <location>
        <begin position="99"/>
        <end position="120"/>
    </location>
</feature>
<feature type="compositionally biased region" description="Polar residues" evidence="6">
    <location>
        <begin position="1"/>
        <end position="18"/>
    </location>
</feature>
<organism evidence="9 10">
    <name type="scientific">Kitasatospora kazusensis</name>
    <dbReference type="NCBI Taxonomy" id="407974"/>
    <lineage>
        <taxon>Bacteria</taxon>
        <taxon>Bacillati</taxon>
        <taxon>Actinomycetota</taxon>
        <taxon>Actinomycetes</taxon>
        <taxon>Kitasatosporales</taxon>
        <taxon>Streptomycetaceae</taxon>
        <taxon>Kitasatospora</taxon>
    </lineage>
</organism>